<dbReference type="InterPro" id="IPR050564">
    <property type="entry name" value="F420-G6PD/mer"/>
</dbReference>
<evidence type="ECO:0000256" key="2">
    <source>
        <dbReference type="SAM" id="MobiDB-lite"/>
    </source>
</evidence>
<keyword evidence="5" id="KW-1185">Reference proteome</keyword>
<comment type="caution">
    <text evidence="4">The sequence shown here is derived from an EMBL/GenBank/DDBJ whole genome shotgun (WGS) entry which is preliminary data.</text>
</comment>
<name>A0ABP8RZD7_9PSEU</name>
<feature type="compositionally biased region" description="Low complexity" evidence="2">
    <location>
        <begin position="303"/>
        <end position="319"/>
    </location>
</feature>
<dbReference type="EMBL" id="BAABGT010000075">
    <property type="protein sequence ID" value="GAA4553322.1"/>
    <property type="molecule type" value="Genomic_DNA"/>
</dbReference>
<evidence type="ECO:0000256" key="1">
    <source>
        <dbReference type="ARBA" id="ARBA00023002"/>
    </source>
</evidence>
<dbReference type="InterPro" id="IPR019910">
    <property type="entry name" value="Lucif-like_OxRdtase_MSMEG_4879"/>
</dbReference>
<feature type="region of interest" description="Disordered" evidence="2">
    <location>
        <begin position="303"/>
        <end position="324"/>
    </location>
</feature>
<dbReference type="SUPFAM" id="SSF51679">
    <property type="entry name" value="Bacterial luciferase-like"/>
    <property type="match status" value="1"/>
</dbReference>
<keyword evidence="1" id="KW-0560">Oxidoreductase</keyword>
<evidence type="ECO:0000313" key="5">
    <source>
        <dbReference type="Proteomes" id="UP001501598"/>
    </source>
</evidence>
<gene>
    <name evidence="4" type="ORF">GCM10023175_48970</name>
</gene>
<reference evidence="5" key="1">
    <citation type="journal article" date="2019" name="Int. J. Syst. Evol. Microbiol.">
        <title>The Global Catalogue of Microorganisms (GCM) 10K type strain sequencing project: providing services to taxonomists for standard genome sequencing and annotation.</title>
        <authorList>
            <consortium name="The Broad Institute Genomics Platform"/>
            <consortium name="The Broad Institute Genome Sequencing Center for Infectious Disease"/>
            <person name="Wu L."/>
            <person name="Ma J."/>
        </authorList>
    </citation>
    <scope>NUCLEOTIDE SEQUENCE [LARGE SCALE GENOMIC DNA]</scope>
    <source>
        <strain evidence="5">JCM 17906</strain>
    </source>
</reference>
<dbReference type="NCBIfam" id="TIGR03564">
    <property type="entry name" value="F420_MSMEG_4879"/>
    <property type="match status" value="1"/>
</dbReference>
<dbReference type="RefSeq" id="WP_345423056.1">
    <property type="nucleotide sequence ID" value="NZ_BAABGT010000075.1"/>
</dbReference>
<dbReference type="PANTHER" id="PTHR43244:SF1">
    <property type="entry name" value="5,10-METHYLENETETRAHYDROMETHANOPTERIN REDUCTASE"/>
    <property type="match status" value="1"/>
</dbReference>
<accession>A0ABP8RZD7</accession>
<dbReference type="Pfam" id="PF00296">
    <property type="entry name" value="Bac_luciferase"/>
    <property type="match status" value="1"/>
</dbReference>
<organism evidence="4 5">
    <name type="scientific">Pseudonocardia xishanensis</name>
    <dbReference type="NCBI Taxonomy" id="630995"/>
    <lineage>
        <taxon>Bacteria</taxon>
        <taxon>Bacillati</taxon>
        <taxon>Actinomycetota</taxon>
        <taxon>Actinomycetes</taxon>
        <taxon>Pseudonocardiales</taxon>
        <taxon>Pseudonocardiaceae</taxon>
        <taxon>Pseudonocardia</taxon>
    </lineage>
</organism>
<sequence>MRISVFGFLGDGAGASPVDAFVAELERMRAEGFRRMWAAQMPQEPDLLTVLAVALREVPDIEVGTGVVPIQAQHPMSLAQRALTTNLIGSGRLTLGLGLSHRAVTEGQWGISWDRPVRRMGEYLDGLLPLLAGDQADATGELLTTRGRLRIPGAPAPEVYLAALGPQLLRLAGRRTAGTVTWMTGPRTLREHVLPTLTAAAAEVGRTARVVASLPVAVTDDVDAARTLAARRFAIYGRLPSYRAMLDREGYAGPADAAIVGDEAEVAGRLAELREIGVAEFVGLPLAADAEGAARTRAALRAAEGTEGTELPAGATAPHEAAEADVLDVARR</sequence>
<dbReference type="InterPro" id="IPR036661">
    <property type="entry name" value="Luciferase-like_sf"/>
</dbReference>
<protein>
    <submittedName>
        <fullName evidence="4">TIGR03564 family F420-dependent LLM class oxidoreductase</fullName>
    </submittedName>
</protein>
<dbReference type="Proteomes" id="UP001501598">
    <property type="component" value="Unassembled WGS sequence"/>
</dbReference>
<dbReference type="CDD" id="cd01097">
    <property type="entry name" value="Tetrahydromethanopterin_reductase"/>
    <property type="match status" value="1"/>
</dbReference>
<dbReference type="PANTHER" id="PTHR43244">
    <property type="match status" value="1"/>
</dbReference>
<evidence type="ECO:0000259" key="3">
    <source>
        <dbReference type="Pfam" id="PF00296"/>
    </source>
</evidence>
<dbReference type="InterPro" id="IPR011251">
    <property type="entry name" value="Luciferase-like_dom"/>
</dbReference>
<proteinExistence type="predicted"/>
<feature type="domain" description="Luciferase-like" evidence="3">
    <location>
        <begin position="13"/>
        <end position="279"/>
    </location>
</feature>
<evidence type="ECO:0000313" key="4">
    <source>
        <dbReference type="EMBL" id="GAA4553322.1"/>
    </source>
</evidence>
<dbReference type="Gene3D" id="3.20.20.30">
    <property type="entry name" value="Luciferase-like domain"/>
    <property type="match status" value="1"/>
</dbReference>